<protein>
    <submittedName>
        <fullName evidence="1">Uncharacterized protein</fullName>
    </submittedName>
</protein>
<dbReference type="InterPro" id="IPR021223">
    <property type="entry name" value="AbiGi"/>
</dbReference>
<name>A0ABD4KWK5_VIBAN</name>
<dbReference type="AlphaFoldDB" id="A0ABD4KWK5"/>
<sequence length="97" mass="11484">YLENEWRYIPRLSEGRICIPSQNYRSNKDEYNAYTYENYLLKFNLEDIEYLFVEDDSAIQSTLDFLNTSAANGIYSPSQIDVLKTKLFTLSKLSRDF</sequence>
<dbReference type="RefSeq" id="WP_214655338.1">
    <property type="nucleotide sequence ID" value="NZ_RDOM01001391.1"/>
</dbReference>
<dbReference type="Proteomes" id="UP000722957">
    <property type="component" value="Unassembled WGS sequence"/>
</dbReference>
<evidence type="ECO:0000313" key="1">
    <source>
        <dbReference type="EMBL" id="MBF4275604.1"/>
    </source>
</evidence>
<comment type="caution">
    <text evidence="1">The sequence shown here is derived from an EMBL/GenBank/DDBJ whole genome shotgun (WGS) entry which is preliminary data.</text>
</comment>
<organism evidence="1 2">
    <name type="scientific">Vibrio anguillarum</name>
    <name type="common">Listonella anguillarum</name>
    <dbReference type="NCBI Taxonomy" id="55601"/>
    <lineage>
        <taxon>Bacteria</taxon>
        <taxon>Pseudomonadati</taxon>
        <taxon>Pseudomonadota</taxon>
        <taxon>Gammaproteobacteria</taxon>
        <taxon>Vibrionales</taxon>
        <taxon>Vibrionaceae</taxon>
        <taxon>Vibrio</taxon>
    </lineage>
</organism>
<dbReference type="EMBL" id="RDOM01001391">
    <property type="protein sequence ID" value="MBF4275604.1"/>
    <property type="molecule type" value="Genomic_DNA"/>
</dbReference>
<proteinExistence type="predicted"/>
<evidence type="ECO:0000313" key="2">
    <source>
        <dbReference type="Proteomes" id="UP000722957"/>
    </source>
</evidence>
<dbReference type="Pfam" id="PF10899">
    <property type="entry name" value="AbiGi"/>
    <property type="match status" value="1"/>
</dbReference>
<feature type="non-terminal residue" evidence="1">
    <location>
        <position position="1"/>
    </location>
</feature>
<gene>
    <name evidence="1" type="ORF">EAY07_27115</name>
</gene>
<reference evidence="1 2" key="1">
    <citation type="journal article" date="2021" name="PeerJ">
        <title>Analysis of 44 Vibrio anguillarum genomes reveals high genetic diversity.</title>
        <authorList>
            <person name="Hansen M.J."/>
            <person name="Dalsgaard I."/>
        </authorList>
    </citation>
    <scope>NUCLEOTIDE SEQUENCE [LARGE SCALE GENOMIC DNA]</scope>
    <source>
        <strain evidence="1 2">17-16730-2A</strain>
    </source>
</reference>
<feature type="non-terminal residue" evidence="1">
    <location>
        <position position="97"/>
    </location>
</feature>
<accession>A0ABD4KWK5</accession>